<name>A0ABR3V7Z3_HUMIN</name>
<accession>A0ABR3V7Z3</accession>
<reference evidence="1 2" key="1">
    <citation type="journal article" date="2024" name="Commun. Biol.">
        <title>Comparative genomic analysis of thermophilic fungi reveals convergent evolutionary adaptations and gene losses.</title>
        <authorList>
            <person name="Steindorff A.S."/>
            <person name="Aguilar-Pontes M.V."/>
            <person name="Robinson A.J."/>
            <person name="Andreopoulos B."/>
            <person name="LaButti K."/>
            <person name="Kuo A."/>
            <person name="Mondo S."/>
            <person name="Riley R."/>
            <person name="Otillar R."/>
            <person name="Haridas S."/>
            <person name="Lipzen A."/>
            <person name="Grimwood J."/>
            <person name="Schmutz J."/>
            <person name="Clum A."/>
            <person name="Reid I.D."/>
            <person name="Moisan M.C."/>
            <person name="Butler G."/>
            <person name="Nguyen T.T.M."/>
            <person name="Dewar K."/>
            <person name="Conant G."/>
            <person name="Drula E."/>
            <person name="Henrissat B."/>
            <person name="Hansel C."/>
            <person name="Singer S."/>
            <person name="Hutchinson M.I."/>
            <person name="de Vries R.P."/>
            <person name="Natvig D.O."/>
            <person name="Powell A.J."/>
            <person name="Tsang A."/>
            <person name="Grigoriev I.V."/>
        </authorList>
    </citation>
    <scope>NUCLEOTIDE SEQUENCE [LARGE SCALE GENOMIC DNA]</scope>
    <source>
        <strain evidence="1 2">CBS 620.91</strain>
    </source>
</reference>
<dbReference type="PANTHER" id="PTHR36847:SF1">
    <property type="entry name" value="AMIDOLIGASE ENZYME"/>
    <property type="match status" value="1"/>
</dbReference>
<protein>
    <recommendedName>
        <fullName evidence="3">Amidoligase enzyme</fullName>
    </recommendedName>
</protein>
<proteinExistence type="predicted"/>
<dbReference type="PANTHER" id="PTHR36847">
    <property type="entry name" value="AMIDOLIGASE ENZYME"/>
    <property type="match status" value="1"/>
</dbReference>
<gene>
    <name evidence="1" type="ORF">VTJ49DRAFT_3249</name>
</gene>
<organism evidence="1 2">
    <name type="scientific">Humicola insolens</name>
    <name type="common">Soft-rot fungus</name>
    <dbReference type="NCBI Taxonomy" id="85995"/>
    <lineage>
        <taxon>Eukaryota</taxon>
        <taxon>Fungi</taxon>
        <taxon>Dikarya</taxon>
        <taxon>Ascomycota</taxon>
        <taxon>Pezizomycotina</taxon>
        <taxon>Sordariomycetes</taxon>
        <taxon>Sordariomycetidae</taxon>
        <taxon>Sordariales</taxon>
        <taxon>Chaetomiaceae</taxon>
        <taxon>Mycothermus</taxon>
    </lineage>
</organism>
<dbReference type="InterPro" id="IPR022025">
    <property type="entry name" value="Amidoligase_2"/>
</dbReference>
<dbReference type="EMBL" id="JAZGSY010000251">
    <property type="protein sequence ID" value="KAL1837929.1"/>
    <property type="molecule type" value="Genomic_DNA"/>
</dbReference>
<evidence type="ECO:0000313" key="2">
    <source>
        <dbReference type="Proteomes" id="UP001583172"/>
    </source>
</evidence>
<evidence type="ECO:0008006" key="3">
    <source>
        <dbReference type="Google" id="ProtNLM"/>
    </source>
</evidence>
<comment type="caution">
    <text evidence="1">The sequence shown here is derived from an EMBL/GenBank/DDBJ whole genome shotgun (WGS) entry which is preliminary data.</text>
</comment>
<sequence length="580" mass="65373">MTSPTIQCSKNELTFGVELEFLFYFRAPNDGPRNLNDGRACVPVPWTIPSDLIESDPRLPPAPVLPDGILPELPIEMLDPDPEELAGTALGWAMELIRKAILTVPGARVQGHTIPWDEKYNSMYVYLDIDDGPIGWHVKSDSSVDEVELQIDGYRCVGIEVTSPPLWDTPESHRHVYQVVQTLTSKFLLRVHPRCGLHVHVGAGGIDETQPRLRRSSAEVFNNIPRPAKKHDVAVLKRAAALMWAADGVLSHAHPVERGCSRYTPSIRFASRLAHGLWAKYRKHEDAFGVERVDVMERSIPPQHDQNWLPANIRDLPLASTATTTNFPRVEPTQRFPAARTDPLPIRAHEWFQRLSIGTHGAVRPDRAKLANKTVLSGMQPIMTCTNTEQLALLLSPPSGGVRDYTHGESRLNYNLRKYLPHSRDFPVYVASGTVEFRESTGSLSADWIATWSNVCLGIFRFARDASDAQFWTVIRKLAEAEEAEDAGASEHDYDIVSLLHDLGLFSEALYVETKLRDKTKSLWYPNLLVFGEKIQDVDDDKRREMLYNNMLKWQRNLAERLIAQEKAKQAQSTQQCGTQ</sequence>
<dbReference type="Pfam" id="PF12224">
    <property type="entry name" value="Amidoligase_2"/>
    <property type="match status" value="1"/>
</dbReference>
<evidence type="ECO:0000313" key="1">
    <source>
        <dbReference type="EMBL" id="KAL1837929.1"/>
    </source>
</evidence>
<keyword evidence="2" id="KW-1185">Reference proteome</keyword>
<dbReference type="Proteomes" id="UP001583172">
    <property type="component" value="Unassembled WGS sequence"/>
</dbReference>